<dbReference type="AlphaFoldDB" id="A0A2U2X759"/>
<protein>
    <recommendedName>
        <fullName evidence="3">Outer membrane protein beta-barrel domain-containing protein</fullName>
    </recommendedName>
</protein>
<comment type="caution">
    <text evidence="1">The sequence shown here is derived from an EMBL/GenBank/DDBJ whole genome shotgun (WGS) entry which is preliminary data.</text>
</comment>
<reference evidence="2" key="3">
    <citation type="submission" date="2018-05" db="EMBL/GenBank/DDBJ databases">
        <authorList>
            <person name="Lu D."/>
        </authorList>
    </citation>
    <scope>NUCLEOTIDE SEQUENCE [LARGE SCALE GENOMIC DNA]</scope>
    <source>
        <strain evidence="2">ZY111</strain>
    </source>
</reference>
<dbReference type="Proteomes" id="UP000245375">
    <property type="component" value="Unassembled WGS sequence"/>
</dbReference>
<reference evidence="2" key="2">
    <citation type="submission" date="2018-05" db="EMBL/GenBank/DDBJ databases">
        <title>Algibacter marinivivus sp. nov., isolated from sample around a algae.</title>
        <authorList>
            <person name="Lu D."/>
        </authorList>
    </citation>
    <scope>NUCLEOTIDE SEQUENCE [LARGE SCALE GENOMIC DNA]</scope>
    <source>
        <strain evidence="2">ZY111</strain>
    </source>
</reference>
<proteinExistence type="predicted"/>
<dbReference type="OrthoDB" id="1134537at2"/>
<reference evidence="1 2" key="1">
    <citation type="submission" date="2018-05" db="EMBL/GenBank/DDBJ databases">
        <title>Algibacter marinivivus sp. nov., isolated from sample around a algae.</title>
        <authorList>
            <person name="Zhong X."/>
        </authorList>
    </citation>
    <scope>NUCLEOTIDE SEQUENCE [LARGE SCALE GENOMIC DNA]</scope>
    <source>
        <strain evidence="1 2">ZY111</strain>
    </source>
</reference>
<organism evidence="1 2">
    <name type="scientific">Algibacter marinivivus</name>
    <dbReference type="NCBI Taxonomy" id="2100723"/>
    <lineage>
        <taxon>Bacteria</taxon>
        <taxon>Pseudomonadati</taxon>
        <taxon>Bacteroidota</taxon>
        <taxon>Flavobacteriia</taxon>
        <taxon>Flavobacteriales</taxon>
        <taxon>Flavobacteriaceae</taxon>
        <taxon>Algibacter</taxon>
    </lineage>
</organism>
<keyword evidence="2" id="KW-1185">Reference proteome</keyword>
<evidence type="ECO:0000313" key="1">
    <source>
        <dbReference type="EMBL" id="PWH83626.1"/>
    </source>
</evidence>
<dbReference type="RefSeq" id="WP_109351635.1">
    <property type="nucleotide sequence ID" value="NZ_QFRI01000001.1"/>
</dbReference>
<accession>A0A2U2X759</accession>
<dbReference type="EMBL" id="QFRI01000001">
    <property type="protein sequence ID" value="PWH83626.1"/>
    <property type="molecule type" value="Genomic_DNA"/>
</dbReference>
<evidence type="ECO:0000313" key="2">
    <source>
        <dbReference type="Proteomes" id="UP000245375"/>
    </source>
</evidence>
<gene>
    <name evidence="1" type="ORF">DIS18_03470</name>
</gene>
<name>A0A2U2X759_9FLAO</name>
<evidence type="ECO:0008006" key="3">
    <source>
        <dbReference type="Google" id="ProtNLM"/>
    </source>
</evidence>
<sequence length="182" mass="20772">MKQICLSIFFIFCTTKIVFSQTEKEKINGLFYKASLATSLRINEEYQAFDDSDETLINPSALYVNNTLGYQFDMRTSIGLNLGYQWHSQQGLHFAPVYLSMRHNVIVDDSNIFVRGGYGTLLGVSKDFKKGNMYTLGLGTQIYGDNYHNSVLIGIDFTRKRFGYRTLEGLSSVSIFLELMLF</sequence>